<feature type="region of interest" description="Disordered" evidence="1">
    <location>
        <begin position="288"/>
        <end position="351"/>
    </location>
</feature>
<feature type="compositionally biased region" description="Acidic residues" evidence="1">
    <location>
        <begin position="972"/>
        <end position="981"/>
    </location>
</feature>
<organism evidence="2 3">
    <name type="scientific">Stachybotrys chartarum (strain CBS 109288 / IBT 7711)</name>
    <name type="common">Toxic black mold</name>
    <name type="synonym">Stilbospora chartarum</name>
    <dbReference type="NCBI Taxonomy" id="1280523"/>
    <lineage>
        <taxon>Eukaryota</taxon>
        <taxon>Fungi</taxon>
        <taxon>Dikarya</taxon>
        <taxon>Ascomycota</taxon>
        <taxon>Pezizomycotina</taxon>
        <taxon>Sordariomycetes</taxon>
        <taxon>Hypocreomycetidae</taxon>
        <taxon>Hypocreales</taxon>
        <taxon>Stachybotryaceae</taxon>
        <taxon>Stachybotrys</taxon>
    </lineage>
</organism>
<feature type="compositionally biased region" description="Polar residues" evidence="1">
    <location>
        <begin position="319"/>
        <end position="338"/>
    </location>
</feature>
<feature type="compositionally biased region" description="Polar residues" evidence="1">
    <location>
        <begin position="290"/>
        <end position="305"/>
    </location>
</feature>
<feature type="compositionally biased region" description="Polar residues" evidence="1">
    <location>
        <begin position="594"/>
        <end position="603"/>
    </location>
</feature>
<dbReference type="AlphaFoldDB" id="A0A084AYH4"/>
<sequence length="1020" mass="111959">MSTRPSKPQQLAPCREPDTIYCEAFLAPEDIYSAAPEDGIYSSPKSRRLCYEAAGQRFLEGQLPFLLSTTLKGPFDKASGWVNPWRTKSRPQRDSDIKHSASSIKLGEVPEDGLRSIEEAEVAIPDSMDCHLPSPQSLKQAFTSEEHPYLAHDEVSVVHTWRNGIQNQQPEDDILPWPSAVQRFMHKRKSNNSGWLKSNSSKRRKTGLRHSQSSPVRGSLRGQSDDHEPKSTEPLFSNKSIQRPSLSQSFSQNFSIHTSGPKVSKAEGSLETRSSSANAWVEACSRTRQRSPQCLSQERPTGTVQESEDAISRAKAAATLSSPVSLKNGMQSSPSPQQARREAGNYPSSPCIFDKHIRLKEDGQGLDIQDSGPASEGDASLLETQKDESFLFKLRRKQTSPERFIGVGGFTRTSSKSPMKESRTSFASATSNCVVAGQAQTQAFSDARLGKSVTPDRDQLPKKSSSMTNTIMTPRIKETSNSRAVDSISENGMLAEPDTQDFHPATSWGEHDLAMHDSTDYTTMNTMNMDVEVDAGSVEESCTLVAASVEFETTMDSPLGAETNVPQVHSLDEAAHELAPGTESRTAAPRKTDQVSTSTQKGNAQDAYDLVDDTVPLSLRKKADYATASESPTSSALRLCRKRARKVSLSSDEQMITNTITPKVGMTEVATPRTSCNDERQAGIGCSSRRNDPSQSVERGSSSRTRDQSPWAKTVDTTCIIHRMEDGIDQSSNASQEAEHLTILPLELQSPWAPTRIIPVAVYSSEITNFDHGKTADVATPTSPLLEAKNTDGMDQLSQRRPIIRPSTPEPRFNVKPFAAFMTPSPERRARQTRLSLRPVSEDDLASAMKNPWNNSKPTKRVTWALPCQEPGTSQSPCTQTSNAIVAVAHPGGRPSSPPPLTPVDELPLAEHDKFAKHFSAVARKKDGIKRYLNPAALYDGKRLHVGSNLLYENTAADSKGYLFGTVTGHDEDGEQQDTSESENPAEVMDELFRDIGEMLDVWNVEAELDEIKKVQSTLL</sequence>
<feature type="region of interest" description="Disordered" evidence="1">
    <location>
        <begin position="578"/>
        <end position="604"/>
    </location>
</feature>
<feature type="region of interest" description="Disordered" evidence="1">
    <location>
        <begin position="965"/>
        <end position="985"/>
    </location>
</feature>
<gene>
    <name evidence="2" type="ORF">S7711_06827</name>
</gene>
<feature type="region of interest" description="Disordered" evidence="1">
    <location>
        <begin position="825"/>
        <end position="858"/>
    </location>
</feature>
<name>A0A084AYH4_STACB</name>
<protein>
    <recommendedName>
        <fullName evidence="4">Protamine P1</fullName>
    </recommendedName>
</protein>
<feature type="compositionally biased region" description="Polar residues" evidence="1">
    <location>
        <begin position="693"/>
        <end position="703"/>
    </location>
</feature>
<evidence type="ECO:0000256" key="1">
    <source>
        <dbReference type="SAM" id="MobiDB-lite"/>
    </source>
</evidence>
<dbReference type="OrthoDB" id="5419922at2759"/>
<accession>A0A084AYH4</accession>
<feature type="compositionally biased region" description="Polar residues" evidence="1">
    <location>
        <begin position="234"/>
        <end position="258"/>
    </location>
</feature>
<reference evidence="2 3" key="1">
    <citation type="journal article" date="2014" name="BMC Genomics">
        <title>Comparative genome sequencing reveals chemotype-specific gene clusters in the toxigenic black mold Stachybotrys.</title>
        <authorList>
            <person name="Semeiks J."/>
            <person name="Borek D."/>
            <person name="Otwinowski Z."/>
            <person name="Grishin N.V."/>
        </authorList>
    </citation>
    <scope>NUCLEOTIDE SEQUENCE [LARGE SCALE GENOMIC DNA]</scope>
    <source>
        <strain evidence="3">CBS 109288 / IBT 7711</strain>
    </source>
</reference>
<keyword evidence="3" id="KW-1185">Reference proteome</keyword>
<evidence type="ECO:0000313" key="3">
    <source>
        <dbReference type="Proteomes" id="UP000028045"/>
    </source>
</evidence>
<feature type="region of interest" description="Disordered" evidence="1">
    <location>
        <begin position="670"/>
        <end position="712"/>
    </location>
</feature>
<feature type="region of interest" description="Disordered" evidence="1">
    <location>
        <begin position="188"/>
        <end position="274"/>
    </location>
</feature>
<dbReference type="HOGENOM" id="CLU_011503_0_0_1"/>
<dbReference type="EMBL" id="KL648449">
    <property type="protein sequence ID" value="KEY70353.1"/>
    <property type="molecule type" value="Genomic_DNA"/>
</dbReference>
<evidence type="ECO:0008006" key="4">
    <source>
        <dbReference type="Google" id="ProtNLM"/>
    </source>
</evidence>
<evidence type="ECO:0000313" key="2">
    <source>
        <dbReference type="EMBL" id="KEY70353.1"/>
    </source>
</evidence>
<proteinExistence type="predicted"/>
<dbReference type="Proteomes" id="UP000028045">
    <property type="component" value="Unassembled WGS sequence"/>
</dbReference>